<dbReference type="Pfam" id="PF02620">
    <property type="entry name" value="YceD"/>
    <property type="match status" value="1"/>
</dbReference>
<accession>A0ABV5CF15</accession>
<dbReference type="RefSeq" id="WP_375556759.1">
    <property type="nucleotide sequence ID" value="NZ_JBBVGT010000002.1"/>
</dbReference>
<comment type="caution">
    <text evidence="2">The sequence shown here is derived from an EMBL/GenBank/DDBJ whole genome shotgun (WGS) entry which is preliminary data.</text>
</comment>
<dbReference type="Proteomes" id="UP001580928">
    <property type="component" value="Unassembled WGS sequence"/>
</dbReference>
<dbReference type="InterPro" id="IPR003772">
    <property type="entry name" value="YceD"/>
</dbReference>
<organism evidence="2 3">
    <name type="scientific">Albibacterium profundi</name>
    <dbReference type="NCBI Taxonomy" id="3134906"/>
    <lineage>
        <taxon>Bacteria</taxon>
        <taxon>Pseudomonadati</taxon>
        <taxon>Bacteroidota</taxon>
        <taxon>Sphingobacteriia</taxon>
        <taxon>Sphingobacteriales</taxon>
        <taxon>Sphingobacteriaceae</taxon>
        <taxon>Albibacterium</taxon>
    </lineage>
</organism>
<feature type="compositionally biased region" description="Basic and acidic residues" evidence="1">
    <location>
        <begin position="160"/>
        <end position="179"/>
    </location>
</feature>
<evidence type="ECO:0000313" key="3">
    <source>
        <dbReference type="Proteomes" id="UP001580928"/>
    </source>
</evidence>
<protein>
    <submittedName>
        <fullName evidence="2">DUF177 domain-containing protein</fullName>
    </submittedName>
</protein>
<reference evidence="2 3" key="1">
    <citation type="submission" date="2024-04" db="EMBL/GenBank/DDBJ databases">
        <title>Albibacterium profundi sp. nov., isolated from sediment of the Challenger Deep of Mariana Trench.</title>
        <authorList>
            <person name="Wang Y."/>
        </authorList>
    </citation>
    <scope>NUCLEOTIDE SEQUENCE [LARGE SCALE GENOMIC DNA]</scope>
    <source>
        <strain evidence="2 3">RHL897</strain>
    </source>
</reference>
<feature type="region of interest" description="Disordered" evidence="1">
    <location>
        <begin position="154"/>
        <end position="179"/>
    </location>
</feature>
<sequence length="179" mass="20997">MNYLNTFRIPYIGLKLGQHIFEFEINKLFFNEYEYSIVKDGDLKAIVTIEKQETLMLVNFDIEGFVKLSCDLCLNNFPSKCHIEEKLIVKFTDNEEVNEQSEEILVLTKKDYEFDIASLIYEYINLAIPFNNRCEDPGNTAACDREMIKKLETLSSDQNNDEKSKTDPRWEALNKIKKQ</sequence>
<keyword evidence="3" id="KW-1185">Reference proteome</keyword>
<gene>
    <name evidence="2" type="ORF">WKR92_05170</name>
</gene>
<evidence type="ECO:0000313" key="2">
    <source>
        <dbReference type="EMBL" id="MFB5945215.1"/>
    </source>
</evidence>
<name>A0ABV5CF15_9SPHI</name>
<dbReference type="EMBL" id="JBBVGT010000002">
    <property type="protein sequence ID" value="MFB5945215.1"/>
    <property type="molecule type" value="Genomic_DNA"/>
</dbReference>
<evidence type="ECO:0000256" key="1">
    <source>
        <dbReference type="SAM" id="MobiDB-lite"/>
    </source>
</evidence>
<proteinExistence type="predicted"/>